<dbReference type="InterPro" id="IPR008928">
    <property type="entry name" value="6-hairpin_glycosidase_sf"/>
</dbReference>
<comment type="catalytic activity">
    <reaction evidence="1 5">
        <text>alpha,alpha-trehalose + H2O = alpha-D-glucose + beta-D-glucose</text>
        <dbReference type="Rhea" id="RHEA:32675"/>
        <dbReference type="ChEBI" id="CHEBI:15377"/>
        <dbReference type="ChEBI" id="CHEBI:15903"/>
        <dbReference type="ChEBI" id="CHEBI:16551"/>
        <dbReference type="ChEBI" id="CHEBI:17925"/>
        <dbReference type="EC" id="3.2.1.28"/>
    </reaction>
</comment>
<dbReference type="AlphaFoldDB" id="A0A482WX27"/>
<dbReference type="PANTHER" id="PTHR23403">
    <property type="entry name" value="TREHALASE"/>
    <property type="match status" value="1"/>
</dbReference>
<sequence>MMKASKNGAAITYSEMEDFINEHFEDGNEMEIWIPPDFNDNPKFLGRISDPDYRVWAFELNQFWRTLARRVSSDVERNPDRYSLIHVPNGFILPGDDSKELHYRDSYWVVNGLLLSGMHDTARGVIENLLYLLKRYGFVPGANRRYYLNGRSEPPLLIRMVDDYYEKTRDEEFLRDVVTYFHLTYNIVSLVLFLINTISIGYFYSTYCFTCSTYYSQLFLEDYMNARIFSTEEEKMKFYSNIQSAAESGMYFTSRWYMRNKSNAGNISDIATTDIIPVDLNAVLHYNARKISEWYFKLGDDQKGSLYEVFAVVLLEGITEVLWDKDEGMWFDYDNANKKRRNYFYASNLTPLWTKSYPINWSREELTTNALFYLDRMNLHKFYGIPNSLTETGEKWDFPNAWAPLQAMIVEGLDAVGTYAAKLKAYQLAKIWIRTTYDGFKTSLVIHERYDATTLGATGNEDDYLPQKGFIWTNAVVLQFLDKYGDLMENTD</sequence>
<dbReference type="EMBL" id="QKKF02022912">
    <property type="protein sequence ID" value="RZF37886.1"/>
    <property type="molecule type" value="Genomic_DNA"/>
</dbReference>
<dbReference type="SUPFAM" id="SSF48208">
    <property type="entry name" value="Six-hairpin glycosidases"/>
    <property type="match status" value="1"/>
</dbReference>
<evidence type="ECO:0000313" key="8">
    <source>
        <dbReference type="Proteomes" id="UP000291343"/>
    </source>
</evidence>
<proteinExistence type="inferred from homology"/>
<keyword evidence="6" id="KW-0472">Membrane</keyword>
<comment type="similarity">
    <text evidence="2 5">Belongs to the glycosyl hydrolase 37 family.</text>
</comment>
<organism evidence="7 8">
    <name type="scientific">Laodelphax striatellus</name>
    <name type="common">Small brown planthopper</name>
    <name type="synonym">Delphax striatella</name>
    <dbReference type="NCBI Taxonomy" id="195883"/>
    <lineage>
        <taxon>Eukaryota</taxon>
        <taxon>Metazoa</taxon>
        <taxon>Ecdysozoa</taxon>
        <taxon>Arthropoda</taxon>
        <taxon>Hexapoda</taxon>
        <taxon>Insecta</taxon>
        <taxon>Pterygota</taxon>
        <taxon>Neoptera</taxon>
        <taxon>Paraneoptera</taxon>
        <taxon>Hemiptera</taxon>
        <taxon>Auchenorrhyncha</taxon>
        <taxon>Fulgoroidea</taxon>
        <taxon>Delphacidae</taxon>
        <taxon>Criomorphinae</taxon>
        <taxon>Laodelphax</taxon>
    </lineage>
</organism>
<keyword evidence="8" id="KW-1185">Reference proteome</keyword>
<feature type="transmembrane region" description="Helical" evidence="6">
    <location>
        <begin position="183"/>
        <end position="204"/>
    </location>
</feature>
<evidence type="ECO:0000256" key="3">
    <source>
        <dbReference type="ARBA" id="ARBA00012757"/>
    </source>
</evidence>
<name>A0A482WX27_LAOST</name>
<keyword evidence="5" id="KW-0326">Glycosidase</keyword>
<dbReference type="Proteomes" id="UP000291343">
    <property type="component" value="Unassembled WGS sequence"/>
</dbReference>
<reference evidence="7 8" key="1">
    <citation type="journal article" date="2017" name="Gigascience">
        <title>Genome sequence of the small brown planthopper, Laodelphax striatellus.</title>
        <authorList>
            <person name="Zhu J."/>
            <person name="Jiang F."/>
            <person name="Wang X."/>
            <person name="Yang P."/>
            <person name="Bao Y."/>
            <person name="Zhao W."/>
            <person name="Wang W."/>
            <person name="Lu H."/>
            <person name="Wang Q."/>
            <person name="Cui N."/>
            <person name="Li J."/>
            <person name="Chen X."/>
            <person name="Luo L."/>
            <person name="Yu J."/>
            <person name="Kang L."/>
            <person name="Cui F."/>
        </authorList>
    </citation>
    <scope>NUCLEOTIDE SEQUENCE [LARGE SCALE GENOMIC DNA]</scope>
    <source>
        <strain evidence="7">Lst14</strain>
    </source>
</reference>
<evidence type="ECO:0000256" key="2">
    <source>
        <dbReference type="ARBA" id="ARBA00005615"/>
    </source>
</evidence>
<dbReference type="InterPro" id="IPR012341">
    <property type="entry name" value="6hp_glycosidase-like_sf"/>
</dbReference>
<dbReference type="GO" id="GO:0005993">
    <property type="term" value="P:trehalose catabolic process"/>
    <property type="evidence" value="ECO:0007669"/>
    <property type="project" value="TreeGrafter"/>
</dbReference>
<dbReference type="SMR" id="A0A482WX27"/>
<dbReference type="Gene3D" id="1.50.10.10">
    <property type="match status" value="1"/>
</dbReference>
<keyword evidence="6" id="KW-0812">Transmembrane</keyword>
<dbReference type="InterPro" id="IPR001661">
    <property type="entry name" value="Glyco_hydro_37"/>
</dbReference>
<protein>
    <recommendedName>
        <fullName evidence="4 5">Trehalase</fullName>
        <ecNumber evidence="3 5">3.2.1.28</ecNumber>
    </recommendedName>
    <alternativeName>
        <fullName evidence="5">Alpha-trehalose glucohydrolase</fullName>
    </alternativeName>
</protein>
<dbReference type="GO" id="GO:0004555">
    <property type="term" value="F:alpha,alpha-trehalase activity"/>
    <property type="evidence" value="ECO:0007669"/>
    <property type="project" value="UniProtKB-EC"/>
</dbReference>
<dbReference type="InParanoid" id="A0A482WX27"/>
<evidence type="ECO:0000256" key="4">
    <source>
        <dbReference type="ARBA" id="ARBA00019905"/>
    </source>
</evidence>
<accession>A0A482WX27</accession>
<dbReference type="STRING" id="195883.A0A482WX27"/>
<comment type="caution">
    <text evidence="7">The sequence shown here is derived from an EMBL/GenBank/DDBJ whole genome shotgun (WGS) entry which is preliminary data.</text>
</comment>
<dbReference type="OrthoDB" id="3542292at2759"/>
<evidence type="ECO:0000256" key="1">
    <source>
        <dbReference type="ARBA" id="ARBA00001576"/>
    </source>
</evidence>
<dbReference type="PRINTS" id="PR00744">
    <property type="entry name" value="GLHYDRLASE37"/>
</dbReference>
<gene>
    <name evidence="7" type="ORF">LSTR_LSTR009986</name>
</gene>
<keyword evidence="6" id="KW-1133">Transmembrane helix</keyword>
<dbReference type="EC" id="3.2.1.28" evidence="3 5"/>
<dbReference type="PANTHER" id="PTHR23403:SF1">
    <property type="entry name" value="TREHALASE"/>
    <property type="match status" value="1"/>
</dbReference>
<dbReference type="Pfam" id="PF01204">
    <property type="entry name" value="Trehalase"/>
    <property type="match status" value="1"/>
</dbReference>
<evidence type="ECO:0000256" key="6">
    <source>
        <dbReference type="SAM" id="Phobius"/>
    </source>
</evidence>
<keyword evidence="5" id="KW-0378">Hydrolase</keyword>
<evidence type="ECO:0000256" key="5">
    <source>
        <dbReference type="RuleBase" id="RU361180"/>
    </source>
</evidence>
<evidence type="ECO:0000313" key="7">
    <source>
        <dbReference type="EMBL" id="RZF37886.1"/>
    </source>
</evidence>